<dbReference type="InterPro" id="IPR002068">
    <property type="entry name" value="A-crystallin/Hsp20_dom"/>
</dbReference>
<feature type="domain" description="SHSP" evidence="3">
    <location>
        <begin position="205"/>
        <end position="311"/>
    </location>
</feature>
<dbReference type="PANTHER" id="PTHR45640:SF32">
    <property type="entry name" value="STRESS-INDUCED PROTEIN 1"/>
    <property type="match status" value="1"/>
</dbReference>
<evidence type="ECO:0000259" key="3">
    <source>
        <dbReference type="PROSITE" id="PS01031"/>
    </source>
</evidence>
<keyword evidence="5" id="KW-1185">Reference proteome</keyword>
<dbReference type="Gene3D" id="2.60.40.790">
    <property type="match status" value="2"/>
</dbReference>
<dbReference type="PROSITE" id="PS01031">
    <property type="entry name" value="SHSP"/>
    <property type="match status" value="2"/>
</dbReference>
<dbReference type="InterPro" id="IPR008978">
    <property type="entry name" value="HSP20-like_chaperone"/>
</dbReference>
<dbReference type="PRINTS" id="PR00299">
    <property type="entry name" value="ACRYSTALLIN"/>
</dbReference>
<name>A0ABR1D735_NECAM</name>
<evidence type="ECO:0000313" key="4">
    <source>
        <dbReference type="EMBL" id="KAK6746332.1"/>
    </source>
</evidence>
<sequence>MELWHVPRMMSHMMNEMMRGFGRFDPSIYPYWRDADHSVLHVANETQQVVNDDKKFAVSVDVSQFHPGELNVHLEGHDLVIEGKQEHKSENGYMQRAFIRKWTLPEGVDLEGVRTQLNDKDHKVCERDTARHHANECDKACLLSPIEDYYHASNHSIVVKIMDESSPFQQMLRKMYHIMDDYLREVSRHGDEEAIAPYWDGTGCSILHDANEAHQVVNDDEKFAVALDVSQFRPEELKVNLHGRVLTVEGMQEYRDDDSYMTRSFVRSWTLPENTNLAELHSVLDDQGRLIIEVPKDEVSEERKEIPIRSSRCE</sequence>
<reference evidence="4 5" key="1">
    <citation type="submission" date="2023-08" db="EMBL/GenBank/DDBJ databases">
        <title>A Necator americanus chromosomal reference genome.</title>
        <authorList>
            <person name="Ilik V."/>
            <person name="Petrzelkova K.J."/>
            <person name="Pardy F."/>
            <person name="Fuh T."/>
            <person name="Niatou-Singa F.S."/>
            <person name="Gouil Q."/>
            <person name="Baker L."/>
            <person name="Ritchie M.E."/>
            <person name="Jex A.R."/>
            <person name="Gazzola D."/>
            <person name="Li H."/>
            <person name="Toshio Fujiwara R."/>
            <person name="Zhan B."/>
            <person name="Aroian R.V."/>
            <person name="Pafco B."/>
            <person name="Schwarz E.M."/>
        </authorList>
    </citation>
    <scope>NUCLEOTIDE SEQUENCE [LARGE SCALE GENOMIC DNA]</scope>
    <source>
        <strain evidence="4 5">Aroian</strain>
        <tissue evidence="4">Whole animal</tissue>
    </source>
</reference>
<accession>A0ABR1D735</accession>
<organism evidence="4 5">
    <name type="scientific">Necator americanus</name>
    <name type="common">Human hookworm</name>
    <dbReference type="NCBI Taxonomy" id="51031"/>
    <lineage>
        <taxon>Eukaryota</taxon>
        <taxon>Metazoa</taxon>
        <taxon>Ecdysozoa</taxon>
        <taxon>Nematoda</taxon>
        <taxon>Chromadorea</taxon>
        <taxon>Rhabditida</taxon>
        <taxon>Rhabditina</taxon>
        <taxon>Rhabditomorpha</taxon>
        <taxon>Strongyloidea</taxon>
        <taxon>Ancylostomatidae</taxon>
        <taxon>Bunostominae</taxon>
        <taxon>Necator</taxon>
    </lineage>
</organism>
<dbReference type="SUPFAM" id="SSF49764">
    <property type="entry name" value="HSP20-like chaperones"/>
    <property type="match status" value="2"/>
</dbReference>
<dbReference type="EMBL" id="JAVFWL010000003">
    <property type="protein sequence ID" value="KAK6746332.1"/>
    <property type="molecule type" value="Genomic_DNA"/>
</dbReference>
<protein>
    <recommendedName>
        <fullName evidence="3">SHSP domain-containing protein</fullName>
    </recommendedName>
</protein>
<dbReference type="Pfam" id="PF00011">
    <property type="entry name" value="HSP20"/>
    <property type="match status" value="2"/>
</dbReference>
<comment type="caution">
    <text evidence="4">The sequence shown here is derived from an EMBL/GenBank/DDBJ whole genome shotgun (WGS) entry which is preliminary data.</text>
</comment>
<dbReference type="InterPro" id="IPR001436">
    <property type="entry name" value="Alpha-crystallin/sHSP_animal"/>
</dbReference>
<comment type="similarity">
    <text evidence="1 2">Belongs to the small heat shock protein (HSP20) family.</text>
</comment>
<gene>
    <name evidence="4" type="primary">Necator_chrIII.g13208</name>
    <name evidence="4" type="ORF">RB195_012441</name>
</gene>
<evidence type="ECO:0000313" key="5">
    <source>
        <dbReference type="Proteomes" id="UP001303046"/>
    </source>
</evidence>
<dbReference type="Proteomes" id="UP001303046">
    <property type="component" value="Unassembled WGS sequence"/>
</dbReference>
<dbReference type="CDD" id="cd06526">
    <property type="entry name" value="metazoan_ACD"/>
    <property type="match status" value="2"/>
</dbReference>
<evidence type="ECO:0000256" key="1">
    <source>
        <dbReference type="PROSITE-ProRule" id="PRU00285"/>
    </source>
</evidence>
<dbReference type="PANTHER" id="PTHR45640">
    <property type="entry name" value="HEAT SHOCK PROTEIN HSP-12.2-RELATED"/>
    <property type="match status" value="1"/>
</dbReference>
<feature type="domain" description="SHSP" evidence="3">
    <location>
        <begin position="38"/>
        <end position="149"/>
    </location>
</feature>
<evidence type="ECO:0000256" key="2">
    <source>
        <dbReference type="RuleBase" id="RU003616"/>
    </source>
</evidence>
<proteinExistence type="inferred from homology"/>